<reference evidence="2" key="1">
    <citation type="submission" date="2022-11" db="UniProtKB">
        <authorList>
            <consortium name="WormBaseParasite"/>
        </authorList>
    </citation>
    <scope>IDENTIFICATION</scope>
</reference>
<name>A0AC35GMY0_9BILA</name>
<organism evidence="1 2">
    <name type="scientific">Panagrolaimus sp. PS1159</name>
    <dbReference type="NCBI Taxonomy" id="55785"/>
    <lineage>
        <taxon>Eukaryota</taxon>
        <taxon>Metazoa</taxon>
        <taxon>Ecdysozoa</taxon>
        <taxon>Nematoda</taxon>
        <taxon>Chromadorea</taxon>
        <taxon>Rhabditida</taxon>
        <taxon>Tylenchina</taxon>
        <taxon>Panagrolaimomorpha</taxon>
        <taxon>Panagrolaimoidea</taxon>
        <taxon>Panagrolaimidae</taxon>
        <taxon>Panagrolaimus</taxon>
    </lineage>
</organism>
<accession>A0AC35GMY0</accession>
<dbReference type="WBParaSite" id="PS1159_v2.g6749.t1">
    <property type="protein sequence ID" value="PS1159_v2.g6749.t1"/>
    <property type="gene ID" value="PS1159_v2.g6749"/>
</dbReference>
<evidence type="ECO:0000313" key="1">
    <source>
        <dbReference type="Proteomes" id="UP000887580"/>
    </source>
</evidence>
<proteinExistence type="predicted"/>
<evidence type="ECO:0000313" key="2">
    <source>
        <dbReference type="WBParaSite" id="PS1159_v2.g6749.t1"/>
    </source>
</evidence>
<sequence length="122" mass="13737">MLSFFGALKKLTGLHFFIKATDFDTDDSYQPRAYRDMTINTASEITSYLDTTSEEMPQNHRRKTNSTNPNNIDNSILSLHIAEYENSSSRSVNPKTSGLSFGPPLRNAKTDLDLSFVNVILK</sequence>
<dbReference type="Proteomes" id="UP000887580">
    <property type="component" value="Unplaced"/>
</dbReference>
<protein>
    <submittedName>
        <fullName evidence="2">Uncharacterized protein</fullName>
    </submittedName>
</protein>